<dbReference type="InterPro" id="IPR001315">
    <property type="entry name" value="CARD"/>
</dbReference>
<feature type="coiled-coil region" evidence="1">
    <location>
        <begin position="202"/>
        <end position="236"/>
    </location>
</feature>
<dbReference type="SUPFAM" id="SSF47986">
    <property type="entry name" value="DEATH domain"/>
    <property type="match status" value="1"/>
</dbReference>
<feature type="domain" description="CARD" evidence="4">
    <location>
        <begin position="19"/>
        <end position="109"/>
    </location>
</feature>
<evidence type="ECO:0000256" key="3">
    <source>
        <dbReference type="SAM" id="Phobius"/>
    </source>
</evidence>
<proteinExistence type="predicted"/>
<protein>
    <recommendedName>
        <fullName evidence="4">CARD domain-containing protein</fullName>
    </recommendedName>
</protein>
<evidence type="ECO:0000256" key="2">
    <source>
        <dbReference type="SAM" id="MobiDB-lite"/>
    </source>
</evidence>
<keyword evidence="3" id="KW-0472">Membrane</keyword>
<organism evidence="5 6">
    <name type="scientific">Adineta ricciae</name>
    <name type="common">Rotifer</name>
    <dbReference type="NCBI Taxonomy" id="249248"/>
    <lineage>
        <taxon>Eukaryota</taxon>
        <taxon>Metazoa</taxon>
        <taxon>Spiralia</taxon>
        <taxon>Gnathifera</taxon>
        <taxon>Rotifera</taxon>
        <taxon>Eurotatoria</taxon>
        <taxon>Bdelloidea</taxon>
        <taxon>Adinetida</taxon>
        <taxon>Adinetidae</taxon>
        <taxon>Adineta</taxon>
    </lineage>
</organism>
<accession>A0A813YCI1</accession>
<dbReference type="Proteomes" id="UP000663852">
    <property type="component" value="Unassembled WGS sequence"/>
</dbReference>
<reference evidence="5" key="1">
    <citation type="submission" date="2021-02" db="EMBL/GenBank/DDBJ databases">
        <authorList>
            <person name="Nowell W R."/>
        </authorList>
    </citation>
    <scope>NUCLEOTIDE SEQUENCE</scope>
</reference>
<dbReference type="InterPro" id="IPR011029">
    <property type="entry name" value="DEATH-like_dom_sf"/>
</dbReference>
<keyword evidence="3" id="KW-1133">Transmembrane helix</keyword>
<evidence type="ECO:0000259" key="4">
    <source>
        <dbReference type="PROSITE" id="PS50209"/>
    </source>
</evidence>
<dbReference type="PROSITE" id="PS50209">
    <property type="entry name" value="CARD"/>
    <property type="match status" value="1"/>
</dbReference>
<dbReference type="Gene3D" id="1.10.533.10">
    <property type="entry name" value="Death Domain, Fas"/>
    <property type="match status" value="1"/>
</dbReference>
<evidence type="ECO:0000256" key="1">
    <source>
        <dbReference type="SAM" id="Coils"/>
    </source>
</evidence>
<dbReference type="EMBL" id="CAJNOJ010000029">
    <property type="protein sequence ID" value="CAF0882292.1"/>
    <property type="molecule type" value="Genomic_DNA"/>
</dbReference>
<keyword evidence="3" id="KW-0812">Transmembrane</keyword>
<evidence type="ECO:0000313" key="6">
    <source>
        <dbReference type="Proteomes" id="UP000663852"/>
    </source>
</evidence>
<dbReference type="AlphaFoldDB" id="A0A813YCI1"/>
<dbReference type="GO" id="GO:0042981">
    <property type="term" value="P:regulation of apoptotic process"/>
    <property type="evidence" value="ECO:0007669"/>
    <property type="project" value="InterPro"/>
</dbReference>
<evidence type="ECO:0000313" key="5">
    <source>
        <dbReference type="EMBL" id="CAF0882292.1"/>
    </source>
</evidence>
<keyword evidence="1" id="KW-0175">Coiled coil</keyword>
<name>A0A813YCI1_ADIRI</name>
<gene>
    <name evidence="5" type="ORF">EDS130_LOCUS8853</name>
</gene>
<dbReference type="OrthoDB" id="1357022at2759"/>
<feature type="transmembrane region" description="Helical" evidence="3">
    <location>
        <begin position="472"/>
        <end position="492"/>
    </location>
</feature>
<feature type="region of interest" description="Disordered" evidence="2">
    <location>
        <begin position="410"/>
        <end position="430"/>
    </location>
</feature>
<sequence length="569" mass="66069">MKPFKLNLSQNRKQRINLMVHSKREILEQYSTFLERNIVLTDGLLQWIKDEKMLSNRVLTNIQAISSSIEKNRIFLSNISDYGDAGFTKLVEGLIANGQPFIGELLENEDKKASESTDDDISKKVKIDDEMLKQCPGVDKLRADTRDKLKTYLQEQLFRAYIRDKWSNQNQGKSVEMINLKRQHYEKQRRLSISVEGDKQIIINLREALRDEQIARQEKEDEVKDLRNEIARLKVDIEQKWSSQIKMVDANTRTVFKMHDKMVMLADWLSSLDEILGTNINGSGIDSDTLDHLENKLKRYRSEIESLRKRGIGTDKLKEELYDAIYSSRSLSIEDRNNKSFYELLLRLYGLNQVTELAKICVKDVLQLKQDREYVHDIKWRDEKIDRLTRENEELTIENEQLRSTIDSTKKVPWRPANSSNPIEKRDLGRHRDVLKPSNVQLGAKPGSNNLRNNSSAFLRHQSSLRLINPTIMNSTTLFAGVLSCVLLMLALTHSFALSDQTSDGEQHHLLFEQSPILLPNKLISIYQDDSASNEDSSVHEFEKRRFNAWAGKRSTFGKRRFNAWAGRR</sequence>
<comment type="caution">
    <text evidence="5">The sequence shown here is derived from an EMBL/GenBank/DDBJ whole genome shotgun (WGS) entry which is preliminary data.</text>
</comment>